<reference evidence="3 4" key="1">
    <citation type="submission" date="2018-08" db="EMBL/GenBank/DDBJ databases">
        <title>A genome reference for cultivated species of the human gut microbiota.</title>
        <authorList>
            <person name="Zou Y."/>
            <person name="Xue W."/>
            <person name="Luo G."/>
        </authorList>
    </citation>
    <scope>NUCLEOTIDE SEQUENCE [LARGE SCALE GENOMIC DNA]</scope>
    <source>
        <strain evidence="3 4">TF11-7</strain>
    </source>
</reference>
<protein>
    <submittedName>
        <fullName evidence="3">Sigma-70 family RNA polymerase sigma factor</fullName>
    </submittedName>
</protein>
<proteinExistence type="predicted"/>
<dbReference type="Proteomes" id="UP000260793">
    <property type="component" value="Unassembled WGS sequence"/>
</dbReference>
<dbReference type="GO" id="GO:0006352">
    <property type="term" value="P:DNA-templated transcription initiation"/>
    <property type="evidence" value="ECO:0007669"/>
    <property type="project" value="InterPro"/>
</dbReference>
<organism evidence="3 4">
    <name type="scientific">[Ruminococcus] lactaris</name>
    <dbReference type="NCBI Taxonomy" id="46228"/>
    <lineage>
        <taxon>Bacteria</taxon>
        <taxon>Bacillati</taxon>
        <taxon>Bacillota</taxon>
        <taxon>Clostridia</taxon>
        <taxon>Lachnospirales</taxon>
        <taxon>Lachnospiraceae</taxon>
        <taxon>Mediterraneibacter</taxon>
    </lineage>
</organism>
<feature type="coiled-coil region" evidence="1">
    <location>
        <begin position="1"/>
        <end position="28"/>
    </location>
</feature>
<gene>
    <name evidence="3" type="ORF">DXD17_02615</name>
</gene>
<feature type="domain" description="RNA polymerase sigma-70 region 4" evidence="2">
    <location>
        <begin position="99"/>
        <end position="130"/>
    </location>
</feature>
<evidence type="ECO:0000313" key="3">
    <source>
        <dbReference type="EMBL" id="RGK41942.1"/>
    </source>
</evidence>
<dbReference type="InterPro" id="IPR013324">
    <property type="entry name" value="RNA_pol_sigma_r3/r4-like"/>
</dbReference>
<dbReference type="RefSeq" id="WP_117687705.1">
    <property type="nucleotide sequence ID" value="NZ_QSQN01000005.1"/>
</dbReference>
<dbReference type="Gene3D" id="1.20.140.160">
    <property type="match status" value="1"/>
</dbReference>
<accession>A0A3E4LXX0</accession>
<dbReference type="SUPFAM" id="SSF88659">
    <property type="entry name" value="Sigma3 and sigma4 domains of RNA polymerase sigma factors"/>
    <property type="match status" value="1"/>
</dbReference>
<dbReference type="AlphaFoldDB" id="A0A3E4LXX0"/>
<dbReference type="Pfam" id="PF04545">
    <property type="entry name" value="Sigma70_r4"/>
    <property type="match status" value="1"/>
</dbReference>
<dbReference type="GO" id="GO:0003700">
    <property type="term" value="F:DNA-binding transcription factor activity"/>
    <property type="evidence" value="ECO:0007669"/>
    <property type="project" value="InterPro"/>
</dbReference>
<evidence type="ECO:0000256" key="1">
    <source>
        <dbReference type="SAM" id="Coils"/>
    </source>
</evidence>
<keyword evidence="1" id="KW-0175">Coiled coil</keyword>
<sequence length="137" mass="15786">MKDLLRRYKKRKKELLTLEQSLERLYDRLESVPTVSGKVEKSGDDFPYIREHISVEVPEPAEATRIKLRISEKERQRTAAQAEIDTVESYIAGLPEGLEKTILESIYLDDMTQEEVARMTGYSRSRIAQIVGSLIKD</sequence>
<evidence type="ECO:0000313" key="4">
    <source>
        <dbReference type="Proteomes" id="UP000260793"/>
    </source>
</evidence>
<dbReference type="InterPro" id="IPR007630">
    <property type="entry name" value="RNA_pol_sigma70_r4"/>
</dbReference>
<dbReference type="EMBL" id="QSQN01000005">
    <property type="protein sequence ID" value="RGK41942.1"/>
    <property type="molecule type" value="Genomic_DNA"/>
</dbReference>
<comment type="caution">
    <text evidence="3">The sequence shown here is derived from an EMBL/GenBank/DDBJ whole genome shotgun (WGS) entry which is preliminary data.</text>
</comment>
<name>A0A3E4LXX0_9FIRM</name>
<evidence type="ECO:0000259" key="2">
    <source>
        <dbReference type="Pfam" id="PF04545"/>
    </source>
</evidence>